<dbReference type="SUPFAM" id="SSF140736">
    <property type="entry name" value="Rv1873-like"/>
    <property type="match status" value="1"/>
</dbReference>
<dbReference type="PIRSF" id="PIRSF008546">
    <property type="entry name" value="UCP008546"/>
    <property type="match status" value="1"/>
</dbReference>
<dbReference type="Pfam" id="PF08837">
    <property type="entry name" value="DUF1810"/>
    <property type="match status" value="1"/>
</dbReference>
<dbReference type="OrthoDB" id="9801870at2"/>
<gene>
    <name evidence="1" type="ORF">GJV26_22275</name>
</gene>
<keyword evidence="2" id="KW-1185">Reference proteome</keyword>
<name>A0A6I3XN82_9BURK</name>
<evidence type="ECO:0000313" key="2">
    <source>
        <dbReference type="Proteomes" id="UP000431684"/>
    </source>
</evidence>
<dbReference type="EMBL" id="WNWM01000002">
    <property type="protein sequence ID" value="MUI15171.1"/>
    <property type="molecule type" value="Genomic_DNA"/>
</dbReference>
<protein>
    <submittedName>
        <fullName evidence="1">DUF1810 family protein</fullName>
    </submittedName>
</protein>
<dbReference type="InterPro" id="IPR036287">
    <property type="entry name" value="Rv1873-like_sf"/>
</dbReference>
<sequence>MQHQLDRFIAAQESVYDDVLRELRAGLKTNHWMWFIFPQLKGLGRSDTARFYGIATLEEARAYAAHPLLGARLRECTALVSGHAGTQIGAILGQVDALKFRSSMTLFHEATGGEVPFTVALKAFYGGLSDLATLDLLGKQ</sequence>
<dbReference type="AlphaFoldDB" id="A0A6I3XN82"/>
<organism evidence="1 2">
    <name type="scientific">Pseudoduganella dura</name>
    <dbReference type="NCBI Taxonomy" id="321982"/>
    <lineage>
        <taxon>Bacteria</taxon>
        <taxon>Pseudomonadati</taxon>
        <taxon>Pseudomonadota</taxon>
        <taxon>Betaproteobacteria</taxon>
        <taxon>Burkholderiales</taxon>
        <taxon>Oxalobacteraceae</taxon>
        <taxon>Telluria group</taxon>
        <taxon>Pseudoduganella</taxon>
    </lineage>
</organism>
<accession>A0A6I3XN82</accession>
<comment type="caution">
    <text evidence="1">The sequence shown here is derived from an EMBL/GenBank/DDBJ whole genome shotgun (WGS) entry which is preliminary data.</text>
</comment>
<proteinExistence type="predicted"/>
<evidence type="ECO:0000313" key="1">
    <source>
        <dbReference type="EMBL" id="MUI15171.1"/>
    </source>
</evidence>
<dbReference type="InterPro" id="IPR014937">
    <property type="entry name" value="DUF1810"/>
</dbReference>
<dbReference type="Proteomes" id="UP000431684">
    <property type="component" value="Unassembled WGS sequence"/>
</dbReference>
<dbReference type="RefSeq" id="WP_155710893.1">
    <property type="nucleotide sequence ID" value="NZ_BMWU01000063.1"/>
</dbReference>
<dbReference type="Gene3D" id="1.25.40.380">
    <property type="entry name" value="Protein of unknown function DUF1810"/>
    <property type="match status" value="1"/>
</dbReference>
<reference evidence="1 2" key="1">
    <citation type="submission" date="2019-11" db="EMBL/GenBank/DDBJ databases">
        <title>Draft Genome Sequences of Six Type Strains of the Genus Massilia.</title>
        <authorList>
            <person name="Miess H."/>
            <person name="Frediansyah A."/>
            <person name="Goeker M."/>
            <person name="Gross H."/>
        </authorList>
    </citation>
    <scope>NUCLEOTIDE SEQUENCE [LARGE SCALE GENOMIC DNA]</scope>
    <source>
        <strain evidence="1 2">DSM 17513</strain>
    </source>
</reference>